<evidence type="ECO:0000313" key="2">
    <source>
        <dbReference type="Proteomes" id="UP000478052"/>
    </source>
</evidence>
<reference evidence="1 2" key="1">
    <citation type="submission" date="2019-08" db="EMBL/GenBank/DDBJ databases">
        <title>Whole genome of Aphis craccivora.</title>
        <authorList>
            <person name="Voronova N.V."/>
            <person name="Shulinski R.S."/>
            <person name="Bandarenka Y.V."/>
            <person name="Zhorov D.G."/>
            <person name="Warner D."/>
        </authorList>
    </citation>
    <scope>NUCLEOTIDE SEQUENCE [LARGE SCALE GENOMIC DNA]</scope>
    <source>
        <strain evidence="1">180601</strain>
        <tissue evidence="1">Whole Body</tissue>
    </source>
</reference>
<keyword evidence="1" id="KW-0695">RNA-directed DNA polymerase</keyword>
<dbReference type="GO" id="GO:0003964">
    <property type="term" value="F:RNA-directed DNA polymerase activity"/>
    <property type="evidence" value="ECO:0007669"/>
    <property type="project" value="UniProtKB-KW"/>
</dbReference>
<sequence>MKAVLKWKPLGKRPLGGPKQRWIDKFLNYINDNFLVFAKLKFNLRHKREVPPLPHHLNDYANIYNFFPIRIRKT</sequence>
<dbReference type="EMBL" id="VUJU01000586">
    <property type="protein sequence ID" value="KAF0769502.1"/>
    <property type="molecule type" value="Genomic_DNA"/>
</dbReference>
<proteinExistence type="predicted"/>
<organism evidence="1 2">
    <name type="scientific">Aphis craccivora</name>
    <name type="common">Cowpea aphid</name>
    <dbReference type="NCBI Taxonomy" id="307492"/>
    <lineage>
        <taxon>Eukaryota</taxon>
        <taxon>Metazoa</taxon>
        <taxon>Ecdysozoa</taxon>
        <taxon>Arthropoda</taxon>
        <taxon>Hexapoda</taxon>
        <taxon>Insecta</taxon>
        <taxon>Pterygota</taxon>
        <taxon>Neoptera</taxon>
        <taxon>Paraneoptera</taxon>
        <taxon>Hemiptera</taxon>
        <taxon>Sternorrhyncha</taxon>
        <taxon>Aphidomorpha</taxon>
        <taxon>Aphidoidea</taxon>
        <taxon>Aphididae</taxon>
        <taxon>Aphidini</taxon>
        <taxon>Aphis</taxon>
        <taxon>Aphis</taxon>
    </lineage>
</organism>
<keyword evidence="1" id="KW-0548">Nucleotidyltransferase</keyword>
<dbReference type="AlphaFoldDB" id="A0A6G0ZFH6"/>
<comment type="caution">
    <text evidence="1">The sequence shown here is derived from an EMBL/GenBank/DDBJ whole genome shotgun (WGS) entry which is preliminary data.</text>
</comment>
<protein>
    <submittedName>
        <fullName evidence="1">Reverse transcriptase domain-containing protein</fullName>
    </submittedName>
</protein>
<keyword evidence="1" id="KW-0808">Transferase</keyword>
<gene>
    <name evidence="1" type="ORF">FWK35_00001645</name>
</gene>
<dbReference type="Proteomes" id="UP000478052">
    <property type="component" value="Unassembled WGS sequence"/>
</dbReference>
<evidence type="ECO:0000313" key="1">
    <source>
        <dbReference type="EMBL" id="KAF0769502.1"/>
    </source>
</evidence>
<accession>A0A6G0ZFH6</accession>
<name>A0A6G0ZFH6_APHCR</name>
<keyword evidence="2" id="KW-1185">Reference proteome</keyword>